<dbReference type="Gene3D" id="1.25.40.10">
    <property type="entry name" value="Tetratricopeptide repeat domain"/>
    <property type="match status" value="1"/>
</dbReference>
<sequence length="194" mass="21065">MANTSKCDHADDISGHDKAILSRIFNPGLPSSDIDVEAEQAALSEVVPEDKHVVEAKELEVEGVKAAESGDMDRALDYFSQAITVAPHWPSAYNNRAQCLRLKGDTKGAMEDLNMAVVLSKGEGRSACQAFTQRGLIRRLEGDEQGALEDFKAAAHLGNEYAKQMVVALNPYAALCNQMLSQVMTKLRTGEEAQ</sequence>
<evidence type="ECO:0000313" key="5">
    <source>
        <dbReference type="EMBL" id="KAK7094049.1"/>
    </source>
</evidence>
<dbReference type="PROSITE" id="PS50005">
    <property type="entry name" value="TPR"/>
    <property type="match status" value="1"/>
</dbReference>
<evidence type="ECO:0000256" key="3">
    <source>
        <dbReference type="ARBA" id="ARBA00022803"/>
    </source>
</evidence>
<organism evidence="5 6">
    <name type="scientific">Littorina saxatilis</name>
    <dbReference type="NCBI Taxonomy" id="31220"/>
    <lineage>
        <taxon>Eukaryota</taxon>
        <taxon>Metazoa</taxon>
        <taxon>Spiralia</taxon>
        <taxon>Lophotrochozoa</taxon>
        <taxon>Mollusca</taxon>
        <taxon>Gastropoda</taxon>
        <taxon>Caenogastropoda</taxon>
        <taxon>Littorinimorpha</taxon>
        <taxon>Littorinoidea</taxon>
        <taxon>Littorinidae</taxon>
        <taxon>Littorina</taxon>
    </lineage>
</organism>
<keyword evidence="6" id="KW-1185">Reference proteome</keyword>
<comment type="caution">
    <text evidence="5">The sequence shown here is derived from an EMBL/GenBank/DDBJ whole genome shotgun (WGS) entry which is preliminary data.</text>
</comment>
<protein>
    <recommendedName>
        <fullName evidence="7">Tetratricopeptide repeat protein 36</fullName>
    </recommendedName>
</protein>
<accession>A0AAN9AW06</accession>
<dbReference type="GO" id="GO:0006570">
    <property type="term" value="P:tyrosine metabolic process"/>
    <property type="evidence" value="ECO:0007669"/>
    <property type="project" value="TreeGrafter"/>
</dbReference>
<dbReference type="SMART" id="SM00028">
    <property type="entry name" value="TPR"/>
    <property type="match status" value="3"/>
</dbReference>
<evidence type="ECO:0000256" key="1">
    <source>
        <dbReference type="ARBA" id="ARBA00006995"/>
    </source>
</evidence>
<dbReference type="PANTHER" id="PTHR21405:SF0">
    <property type="entry name" value="TETRATRICOPEPTIDE REPEAT PROTEIN 36"/>
    <property type="match status" value="1"/>
</dbReference>
<comment type="similarity">
    <text evidence="1">Belongs to the TTC36 family.</text>
</comment>
<evidence type="ECO:0000256" key="2">
    <source>
        <dbReference type="ARBA" id="ARBA00022737"/>
    </source>
</evidence>
<dbReference type="AlphaFoldDB" id="A0AAN9AW06"/>
<dbReference type="FunFam" id="1.25.40.10:FF:000213">
    <property type="entry name" value="Tetratricopeptide repeat domain 36"/>
    <property type="match status" value="1"/>
</dbReference>
<gene>
    <name evidence="5" type="ORF">V1264_007723</name>
</gene>
<reference evidence="5 6" key="1">
    <citation type="submission" date="2024-02" db="EMBL/GenBank/DDBJ databases">
        <title>Chromosome-scale genome assembly of the rough periwinkle Littorina saxatilis.</title>
        <authorList>
            <person name="De Jode A."/>
            <person name="Faria R."/>
            <person name="Formenti G."/>
            <person name="Sims Y."/>
            <person name="Smith T.P."/>
            <person name="Tracey A."/>
            <person name="Wood J.M.D."/>
            <person name="Zagrodzka Z.B."/>
            <person name="Johannesson K."/>
            <person name="Butlin R.K."/>
            <person name="Leder E.H."/>
        </authorList>
    </citation>
    <scope>NUCLEOTIDE SEQUENCE [LARGE SCALE GENOMIC DNA]</scope>
    <source>
        <strain evidence="5">Snail1</strain>
        <tissue evidence="5">Muscle</tissue>
    </source>
</reference>
<feature type="repeat" description="TPR" evidence="4">
    <location>
        <begin position="56"/>
        <end position="89"/>
    </location>
</feature>
<keyword evidence="2" id="KW-0677">Repeat</keyword>
<dbReference type="InterPro" id="IPR038906">
    <property type="entry name" value="TTC36"/>
</dbReference>
<proteinExistence type="inferred from homology"/>
<dbReference type="PANTHER" id="PTHR21405">
    <property type="entry name" value="CDNA SEQUENCE BC021608"/>
    <property type="match status" value="1"/>
</dbReference>
<evidence type="ECO:0000313" key="6">
    <source>
        <dbReference type="Proteomes" id="UP001374579"/>
    </source>
</evidence>
<dbReference type="InterPro" id="IPR011990">
    <property type="entry name" value="TPR-like_helical_dom_sf"/>
</dbReference>
<keyword evidence="3 4" id="KW-0802">TPR repeat</keyword>
<dbReference type="EMBL" id="JBAMIC010000019">
    <property type="protein sequence ID" value="KAK7094049.1"/>
    <property type="molecule type" value="Genomic_DNA"/>
</dbReference>
<dbReference type="SUPFAM" id="SSF48452">
    <property type="entry name" value="TPR-like"/>
    <property type="match status" value="1"/>
</dbReference>
<dbReference type="InterPro" id="IPR019734">
    <property type="entry name" value="TPR_rpt"/>
</dbReference>
<evidence type="ECO:0000256" key="4">
    <source>
        <dbReference type="PROSITE-ProRule" id="PRU00339"/>
    </source>
</evidence>
<evidence type="ECO:0008006" key="7">
    <source>
        <dbReference type="Google" id="ProtNLM"/>
    </source>
</evidence>
<name>A0AAN9AW06_9CAEN</name>
<dbReference type="Proteomes" id="UP001374579">
    <property type="component" value="Unassembled WGS sequence"/>
</dbReference>